<dbReference type="Gene3D" id="1.10.225.10">
    <property type="entry name" value="Saposin-like"/>
    <property type="match status" value="1"/>
</dbReference>
<keyword evidence="1" id="KW-1015">Disulfide bond</keyword>
<dbReference type="SUPFAM" id="SSF47862">
    <property type="entry name" value="Saposin"/>
    <property type="match status" value="1"/>
</dbReference>
<protein>
    <recommendedName>
        <fullName evidence="3">Saposin B-type domain-containing protein</fullName>
    </recommendedName>
</protein>
<dbReference type="AlphaFoldDB" id="A0A368H915"/>
<keyword evidence="5" id="KW-1185">Reference proteome</keyword>
<feature type="chain" id="PRO_5016704153" description="Saposin B-type domain-containing protein" evidence="2">
    <location>
        <begin position="19"/>
        <end position="104"/>
    </location>
</feature>
<dbReference type="PROSITE" id="PS50015">
    <property type="entry name" value="SAP_B"/>
    <property type="match status" value="1"/>
</dbReference>
<evidence type="ECO:0000313" key="5">
    <source>
        <dbReference type="Proteomes" id="UP000252519"/>
    </source>
</evidence>
<name>A0A368H915_ANCCA</name>
<dbReference type="InterPro" id="IPR011001">
    <property type="entry name" value="Saposin-like"/>
</dbReference>
<accession>A0A368H915</accession>
<dbReference type="OrthoDB" id="5811092at2759"/>
<organism evidence="4 5">
    <name type="scientific">Ancylostoma caninum</name>
    <name type="common">Dog hookworm</name>
    <dbReference type="NCBI Taxonomy" id="29170"/>
    <lineage>
        <taxon>Eukaryota</taxon>
        <taxon>Metazoa</taxon>
        <taxon>Ecdysozoa</taxon>
        <taxon>Nematoda</taxon>
        <taxon>Chromadorea</taxon>
        <taxon>Rhabditida</taxon>
        <taxon>Rhabditina</taxon>
        <taxon>Rhabditomorpha</taxon>
        <taxon>Strongyloidea</taxon>
        <taxon>Ancylostomatidae</taxon>
        <taxon>Ancylostomatinae</taxon>
        <taxon>Ancylostoma</taxon>
    </lineage>
</organism>
<dbReference type="InterPro" id="IPR008139">
    <property type="entry name" value="SaposinB_dom"/>
</dbReference>
<evidence type="ECO:0000259" key="3">
    <source>
        <dbReference type="PROSITE" id="PS50015"/>
    </source>
</evidence>
<evidence type="ECO:0000313" key="4">
    <source>
        <dbReference type="EMBL" id="RCN52208.1"/>
    </source>
</evidence>
<proteinExistence type="predicted"/>
<keyword evidence="2" id="KW-0732">Signal</keyword>
<dbReference type="EMBL" id="JOJR01000008">
    <property type="protein sequence ID" value="RCN52208.1"/>
    <property type="molecule type" value="Genomic_DNA"/>
</dbReference>
<dbReference type="Proteomes" id="UP000252519">
    <property type="component" value="Unassembled WGS sequence"/>
</dbReference>
<reference evidence="4 5" key="1">
    <citation type="submission" date="2014-10" db="EMBL/GenBank/DDBJ databases">
        <title>Draft genome of the hookworm Ancylostoma caninum.</title>
        <authorList>
            <person name="Mitreva M."/>
        </authorList>
    </citation>
    <scope>NUCLEOTIDE SEQUENCE [LARGE SCALE GENOMIC DNA]</scope>
    <source>
        <strain evidence="4 5">Baltimore</strain>
    </source>
</reference>
<sequence>MRFLLTTVSFTLLALSSAQKGGMMCSFCMTIVANTQDAYGPAIVNTTDLELLRYFRKECPRYAVKSTMLAGECEYLVSEHPLVFFRDLRHGKSPLDTCTDCESC</sequence>
<evidence type="ECO:0000256" key="1">
    <source>
        <dbReference type="ARBA" id="ARBA00023157"/>
    </source>
</evidence>
<gene>
    <name evidence="4" type="ORF">ANCCAN_01640</name>
</gene>
<evidence type="ECO:0000256" key="2">
    <source>
        <dbReference type="SAM" id="SignalP"/>
    </source>
</evidence>
<feature type="signal peptide" evidence="2">
    <location>
        <begin position="1"/>
        <end position="18"/>
    </location>
</feature>
<feature type="domain" description="Saposin B-type" evidence="3">
    <location>
        <begin position="21"/>
        <end position="104"/>
    </location>
</feature>
<comment type="caution">
    <text evidence="4">The sequence shown here is derived from an EMBL/GenBank/DDBJ whole genome shotgun (WGS) entry which is preliminary data.</text>
</comment>